<dbReference type="InterPro" id="IPR013320">
    <property type="entry name" value="ConA-like_dom_sf"/>
</dbReference>
<dbReference type="Pfam" id="PF00054">
    <property type="entry name" value="Laminin_G_1"/>
    <property type="match status" value="2"/>
</dbReference>
<dbReference type="CDD" id="cd00054">
    <property type="entry name" value="EGF_CA"/>
    <property type="match status" value="1"/>
</dbReference>
<name>A0A8D8Y161_9HEMI</name>
<dbReference type="EMBL" id="HBUF01558084">
    <property type="protein sequence ID" value="CAG6760983.1"/>
    <property type="molecule type" value="Transcribed_RNA"/>
</dbReference>
<dbReference type="EMBL" id="HBUF01163888">
    <property type="protein sequence ID" value="CAG6650770.1"/>
    <property type="molecule type" value="Transcribed_RNA"/>
</dbReference>
<dbReference type="PROSITE" id="PS50026">
    <property type="entry name" value="EGF_3"/>
    <property type="match status" value="2"/>
</dbReference>
<feature type="domain" description="Laminin G" evidence="4">
    <location>
        <begin position="190"/>
        <end position="368"/>
    </location>
</feature>
<reference evidence="6" key="1">
    <citation type="submission" date="2021-05" db="EMBL/GenBank/DDBJ databases">
        <authorList>
            <person name="Alioto T."/>
            <person name="Alioto T."/>
            <person name="Gomez Garrido J."/>
        </authorList>
    </citation>
    <scope>NUCLEOTIDE SEQUENCE</scope>
</reference>
<dbReference type="EMBL" id="HBUF01355227">
    <property type="protein sequence ID" value="CAG6716956.1"/>
    <property type="molecule type" value="Transcribed_RNA"/>
</dbReference>
<keyword evidence="2" id="KW-0245">EGF-like domain</keyword>
<accession>A0A8D8Y161</accession>
<dbReference type="Pfam" id="PF00008">
    <property type="entry name" value="EGF"/>
    <property type="match status" value="1"/>
</dbReference>
<dbReference type="PROSITE" id="PS01186">
    <property type="entry name" value="EGF_2"/>
    <property type="match status" value="1"/>
</dbReference>
<feature type="signal peptide" evidence="3">
    <location>
        <begin position="1"/>
        <end position="21"/>
    </location>
</feature>
<dbReference type="CDD" id="cd00110">
    <property type="entry name" value="LamG"/>
    <property type="match status" value="3"/>
</dbReference>
<dbReference type="InterPro" id="IPR001791">
    <property type="entry name" value="Laminin_G"/>
</dbReference>
<feature type="domain" description="Laminin G" evidence="4">
    <location>
        <begin position="629"/>
        <end position="814"/>
    </location>
</feature>
<dbReference type="Gene3D" id="2.60.120.200">
    <property type="match status" value="3"/>
</dbReference>
<dbReference type="AlphaFoldDB" id="A0A8D8Y161"/>
<dbReference type="EMBL" id="HBUF01355225">
    <property type="protein sequence ID" value="CAG6716954.1"/>
    <property type="molecule type" value="Transcribed_RNA"/>
</dbReference>
<dbReference type="PANTHER" id="PTHR15036:SF85">
    <property type="entry name" value="SP2353, ISOFORM A"/>
    <property type="match status" value="1"/>
</dbReference>
<dbReference type="SUPFAM" id="SSF49899">
    <property type="entry name" value="Concanavalin A-like lectins/glucanases"/>
    <property type="match status" value="3"/>
</dbReference>
<comment type="caution">
    <text evidence="2">Lacks conserved residue(s) required for the propagation of feature annotation.</text>
</comment>
<evidence type="ECO:0000256" key="1">
    <source>
        <dbReference type="ARBA" id="ARBA00023157"/>
    </source>
</evidence>
<dbReference type="PROSITE" id="PS50025">
    <property type="entry name" value="LAM_G_DOMAIN"/>
    <property type="match status" value="3"/>
</dbReference>
<dbReference type="InterPro" id="IPR000742">
    <property type="entry name" value="EGF"/>
</dbReference>
<dbReference type="EMBL" id="HBUF01355226">
    <property type="protein sequence ID" value="CAG6716955.1"/>
    <property type="molecule type" value="Transcribed_RNA"/>
</dbReference>
<feature type="domain" description="Laminin G" evidence="4">
    <location>
        <begin position="413"/>
        <end position="592"/>
    </location>
</feature>
<evidence type="ECO:0000259" key="4">
    <source>
        <dbReference type="PROSITE" id="PS50025"/>
    </source>
</evidence>
<feature type="domain" description="EGF-like" evidence="5">
    <location>
        <begin position="150"/>
        <end position="185"/>
    </location>
</feature>
<dbReference type="Gene3D" id="2.10.25.10">
    <property type="entry name" value="Laminin"/>
    <property type="match status" value="2"/>
</dbReference>
<evidence type="ECO:0000256" key="2">
    <source>
        <dbReference type="PROSITE-ProRule" id="PRU00076"/>
    </source>
</evidence>
<dbReference type="Pfam" id="PF02210">
    <property type="entry name" value="Laminin_G_2"/>
    <property type="match status" value="1"/>
</dbReference>
<dbReference type="SMART" id="SM00282">
    <property type="entry name" value="LamG"/>
    <property type="match status" value="3"/>
</dbReference>
<keyword evidence="1 2" id="KW-1015">Disulfide bond</keyword>
<feature type="domain" description="EGF-like" evidence="5">
    <location>
        <begin position="369"/>
        <end position="408"/>
    </location>
</feature>
<dbReference type="EMBL" id="HBUF01185857">
    <property type="protein sequence ID" value="CAG6656703.1"/>
    <property type="molecule type" value="Transcribed_RNA"/>
</dbReference>
<dbReference type="SMART" id="SM00181">
    <property type="entry name" value="EGF"/>
    <property type="match status" value="3"/>
</dbReference>
<feature type="chain" id="PRO_5036262533" evidence="3">
    <location>
        <begin position="22"/>
        <end position="815"/>
    </location>
</feature>
<protein>
    <submittedName>
        <fullName evidence="6">Pikachurin</fullName>
    </submittedName>
</protein>
<evidence type="ECO:0000313" key="6">
    <source>
        <dbReference type="EMBL" id="CAG6716953.1"/>
    </source>
</evidence>
<dbReference type="EMBL" id="HBUF01558085">
    <property type="protein sequence ID" value="CAG6760984.1"/>
    <property type="molecule type" value="Transcribed_RNA"/>
</dbReference>
<dbReference type="InterPro" id="IPR050372">
    <property type="entry name" value="Neurexin-related_CASP"/>
</dbReference>
<dbReference type="EMBL" id="HBUF01163887">
    <property type="protein sequence ID" value="CAG6650769.1"/>
    <property type="molecule type" value="Transcribed_RNA"/>
</dbReference>
<dbReference type="SUPFAM" id="SSF57196">
    <property type="entry name" value="EGF/Laminin"/>
    <property type="match status" value="1"/>
</dbReference>
<organism evidence="6">
    <name type="scientific">Cacopsylla melanoneura</name>
    <dbReference type="NCBI Taxonomy" id="428564"/>
    <lineage>
        <taxon>Eukaryota</taxon>
        <taxon>Metazoa</taxon>
        <taxon>Ecdysozoa</taxon>
        <taxon>Arthropoda</taxon>
        <taxon>Hexapoda</taxon>
        <taxon>Insecta</taxon>
        <taxon>Pterygota</taxon>
        <taxon>Neoptera</taxon>
        <taxon>Paraneoptera</taxon>
        <taxon>Hemiptera</taxon>
        <taxon>Sternorrhyncha</taxon>
        <taxon>Psylloidea</taxon>
        <taxon>Psyllidae</taxon>
        <taxon>Psyllinae</taxon>
        <taxon>Cacopsylla</taxon>
    </lineage>
</organism>
<keyword evidence="3" id="KW-0732">Signal</keyword>
<dbReference type="EMBL" id="HBUF01558083">
    <property type="protein sequence ID" value="CAG6760982.1"/>
    <property type="molecule type" value="Transcribed_RNA"/>
</dbReference>
<dbReference type="GO" id="GO:0016020">
    <property type="term" value="C:membrane"/>
    <property type="evidence" value="ECO:0007669"/>
    <property type="project" value="UniProtKB-SubCell"/>
</dbReference>
<dbReference type="EMBL" id="HBUF01185856">
    <property type="protein sequence ID" value="CAG6656702.1"/>
    <property type="molecule type" value="Transcribed_RNA"/>
</dbReference>
<feature type="disulfide bond" evidence="2">
    <location>
        <begin position="398"/>
        <end position="407"/>
    </location>
</feature>
<evidence type="ECO:0000256" key="3">
    <source>
        <dbReference type="SAM" id="SignalP"/>
    </source>
</evidence>
<evidence type="ECO:0000259" key="5">
    <source>
        <dbReference type="PROSITE" id="PS50026"/>
    </source>
</evidence>
<proteinExistence type="predicted"/>
<dbReference type="EMBL" id="HBUF01355224">
    <property type="protein sequence ID" value="CAG6716953.1"/>
    <property type="molecule type" value="Transcribed_RNA"/>
</dbReference>
<dbReference type="PROSITE" id="PS00022">
    <property type="entry name" value="EGF_1"/>
    <property type="match status" value="1"/>
</dbReference>
<dbReference type="PANTHER" id="PTHR15036">
    <property type="entry name" value="PIKACHURIN-LIKE PROTEIN"/>
    <property type="match status" value="1"/>
</dbReference>
<sequence>MIKVGVYGVVLLLCNIHVSIFCTTSITSNEILEKTQFEAAFQGKCGPESPCDQLCYELHDGMFECDCKEGFLLHEDGYSCSVENSTTDGFLKEDPLNLSQDEGEDILYQKDAIFSAKLDALNTSTSLTTSTGDYVQFVTSSAVTSNGDSAKDACLLECGSGICVLSDGNKYRCQCPLGKAAPQCTSDVSIRIPKFSGQSWIAFSALHAAYKHVQAEIEFKPATWDGILFLTGERDDLNGDFMTLLIFEGYVEFRFDCGSGIGMVKSDNQVILDDWNTVRVFRHRWDAWIQLNDGNKIKGRSKGLFSRITFREPVFVGGRGNTSGLSDKLPTEKGFKGCVRHLDINDHLYNFNVSPGGDSLKGIDVEECLEDRCNKTPCEHGGKCMTTPGVTGASYCLCPLGFTGDLCQTRLDLQVPQFNGSSYLRYQGLGEQYLSLLDLTIVFKASEPNGIFLYNGHRADGVGDFIALYLNDRYVDFTFDLGTGAATLRSSNPITLGEWHKLRLTRTGRHAYLQVDRFPPSQILSPGPFTQLSLSLSLYLGGVPDYNIVSPKVKIKSSFIGCIQKVLINNHELNILGEAIQGVNVVNCAHPCITQPCGSSNCVPLYDGYKCVCTQACKESHLTEVMCASFDHGASFLHYLDPDIIHRITGYELNIDMRIKTSSSSGLILWTGSSQSKDFLSIGIHNGYAHVMYNLGNGEILLENNQTKINNGVWHRLTIHRLGKQCSIRIDTDYSMESISGGKFEQLNTDSGLYVGGVEDIEDLTRSRYQHSFKGWISNLILSNDYQVKLPLSRSQGSSCQLTCETLNTGQVTCF</sequence>
<feature type="disulfide bond" evidence="2">
    <location>
        <begin position="175"/>
        <end position="184"/>
    </location>
</feature>